<name>A0A9P0K3X0_ACAOB</name>
<dbReference type="Proteomes" id="UP001152888">
    <property type="component" value="Unassembled WGS sequence"/>
</dbReference>
<dbReference type="SUPFAM" id="SSF49879">
    <property type="entry name" value="SMAD/FHA domain"/>
    <property type="match status" value="1"/>
</dbReference>
<dbReference type="InterPro" id="IPR052212">
    <property type="entry name" value="PH-like_domain"/>
</dbReference>
<sequence>MAGVSSAGGVELTGNAGRALKLHTDTPHLVSMGGDRLSTSVTLHPISKGRVTIGSGSSVDVHVQGRGVQALHCSIENSEGVVTIYPIEGEVLIDGVQIDRPTRLSQGVMLTIGRSNYLRFNHPAEARLMKSVLPNPRISMAPINFEPGEYTHQPSASSAPGAKKPPSVPRKSPRESLENSGGEEPPSSIAIKVSKFEYLAAQNLKKSISPKVFPANVATVNMPMKDVIGKAPPDLNRYAKSLPQSALNYWDLNYANKPEEKKKGQEMLTKKSHYVNVTVDEPKNVNNKVIIFENNCPANVNFDFNDLNNKTSSMNKNINLNKMNMPSPNFNRNPVVYRSVTPSLPSKATKSEYRRSGSLGELNVTCTEGEQAVQRKYEAELRRNQAHQERVKEQEIEKAEQQRLEEILNMCVEYEKQTQYEKNKPVTPNRIKTNGSLPRDKRGQYAPPSPSYSTSPPLSPLDLLQNELLKHNNHNYENVNRSFCKSPNETTEQISYPNSRENSEMHLKTPEQNSESRNLERNSPYENIMMQQGVVVPVPLSPRTRIKTFVTSNKDK</sequence>
<keyword evidence="5" id="KW-1185">Reference proteome</keyword>
<feature type="domain" description="FHA" evidence="3">
    <location>
        <begin position="51"/>
        <end position="113"/>
    </location>
</feature>
<feature type="region of interest" description="Disordered" evidence="2">
    <location>
        <begin position="478"/>
        <end position="519"/>
    </location>
</feature>
<reference evidence="4" key="1">
    <citation type="submission" date="2022-03" db="EMBL/GenBank/DDBJ databases">
        <authorList>
            <person name="Sayadi A."/>
        </authorList>
    </citation>
    <scope>NUCLEOTIDE SEQUENCE</scope>
</reference>
<feature type="compositionally biased region" description="Polar residues" evidence="2">
    <location>
        <begin position="478"/>
        <end position="500"/>
    </location>
</feature>
<dbReference type="AlphaFoldDB" id="A0A9P0K3X0"/>
<dbReference type="Gene3D" id="2.60.200.20">
    <property type="match status" value="1"/>
</dbReference>
<accession>A0A9P0K3X0</accession>
<evidence type="ECO:0000313" key="4">
    <source>
        <dbReference type="EMBL" id="CAH1966771.1"/>
    </source>
</evidence>
<dbReference type="FunFam" id="2.60.200.20:FF:000004">
    <property type="entry name" value="pleckstrin homology-like domain family B member 1 isoform X1"/>
    <property type="match status" value="1"/>
</dbReference>
<evidence type="ECO:0000259" key="3">
    <source>
        <dbReference type="Pfam" id="PF00498"/>
    </source>
</evidence>
<proteinExistence type="predicted"/>
<dbReference type="PANTHER" id="PTHR12156">
    <property type="entry name" value="PLECKSTRIN HOMOLOGY-LIKE DOMAIN, FAMILY B, MEMBER 3"/>
    <property type="match status" value="1"/>
</dbReference>
<dbReference type="EMBL" id="CAKOFQ010006738">
    <property type="protein sequence ID" value="CAH1966771.1"/>
    <property type="molecule type" value="Genomic_DNA"/>
</dbReference>
<feature type="region of interest" description="Disordered" evidence="2">
    <location>
        <begin position="144"/>
        <end position="186"/>
    </location>
</feature>
<dbReference type="InterPro" id="IPR000253">
    <property type="entry name" value="FHA_dom"/>
</dbReference>
<evidence type="ECO:0000256" key="1">
    <source>
        <dbReference type="SAM" id="Coils"/>
    </source>
</evidence>
<dbReference type="OrthoDB" id="6020705at2759"/>
<comment type="caution">
    <text evidence="4">The sequence shown here is derived from an EMBL/GenBank/DDBJ whole genome shotgun (WGS) entry which is preliminary data.</text>
</comment>
<evidence type="ECO:0000313" key="5">
    <source>
        <dbReference type="Proteomes" id="UP001152888"/>
    </source>
</evidence>
<organism evidence="4 5">
    <name type="scientific">Acanthoscelides obtectus</name>
    <name type="common">Bean weevil</name>
    <name type="synonym">Bruchus obtectus</name>
    <dbReference type="NCBI Taxonomy" id="200917"/>
    <lineage>
        <taxon>Eukaryota</taxon>
        <taxon>Metazoa</taxon>
        <taxon>Ecdysozoa</taxon>
        <taxon>Arthropoda</taxon>
        <taxon>Hexapoda</taxon>
        <taxon>Insecta</taxon>
        <taxon>Pterygota</taxon>
        <taxon>Neoptera</taxon>
        <taxon>Endopterygota</taxon>
        <taxon>Coleoptera</taxon>
        <taxon>Polyphaga</taxon>
        <taxon>Cucujiformia</taxon>
        <taxon>Chrysomeloidea</taxon>
        <taxon>Chrysomelidae</taxon>
        <taxon>Bruchinae</taxon>
        <taxon>Bruchini</taxon>
        <taxon>Acanthoscelides</taxon>
    </lineage>
</organism>
<feature type="coiled-coil region" evidence="1">
    <location>
        <begin position="377"/>
        <end position="417"/>
    </location>
</feature>
<feature type="compositionally biased region" description="Low complexity" evidence="2">
    <location>
        <begin position="451"/>
        <end position="461"/>
    </location>
</feature>
<dbReference type="PANTHER" id="PTHR12156:SF5">
    <property type="entry name" value="FI18040P1"/>
    <property type="match status" value="1"/>
</dbReference>
<evidence type="ECO:0000256" key="2">
    <source>
        <dbReference type="SAM" id="MobiDB-lite"/>
    </source>
</evidence>
<dbReference type="Pfam" id="PF00498">
    <property type="entry name" value="FHA"/>
    <property type="match status" value="1"/>
</dbReference>
<protein>
    <recommendedName>
        <fullName evidence="3">FHA domain-containing protein</fullName>
    </recommendedName>
</protein>
<feature type="region of interest" description="Disordered" evidence="2">
    <location>
        <begin position="419"/>
        <end position="461"/>
    </location>
</feature>
<dbReference type="InterPro" id="IPR008984">
    <property type="entry name" value="SMAD_FHA_dom_sf"/>
</dbReference>
<keyword evidence="1" id="KW-0175">Coiled coil</keyword>
<gene>
    <name evidence="4" type="ORF">ACAOBT_LOCUS7035</name>
</gene>